<keyword evidence="1" id="KW-0812">Transmembrane</keyword>
<evidence type="ECO:0000313" key="4">
    <source>
        <dbReference type="Proteomes" id="UP000242525"/>
    </source>
</evidence>
<evidence type="ECO:0000313" key="3">
    <source>
        <dbReference type="EMBL" id="CDO54454.1"/>
    </source>
</evidence>
<keyword evidence="1" id="KW-0472">Membrane</keyword>
<sequence length="118" mass="13236">MRSFPVLALLLLALYSSLAQGYTQVCRCSCASNYTIFEMPDDGLSYAQTCLNCTKKFCISQDLDICKGFDESLVQATCFQRESIKEQFFIYIFIIVTSLLLGYAAVSPYFTKNRAAVS</sequence>
<protein>
    <submittedName>
        <fullName evidence="3">Uncharacterized protein</fullName>
    </submittedName>
</protein>
<keyword evidence="1" id="KW-1133">Transmembrane helix</keyword>
<reference evidence="3" key="1">
    <citation type="submission" date="2014-03" db="EMBL/GenBank/DDBJ databases">
        <authorList>
            <person name="Casaregola S."/>
        </authorList>
    </citation>
    <scope>NUCLEOTIDE SEQUENCE [LARGE SCALE GENOMIC DNA]</scope>
    <source>
        <strain evidence="3">CLIB 918</strain>
    </source>
</reference>
<dbReference type="EMBL" id="CCBN010000007">
    <property type="protein sequence ID" value="CDO54454.1"/>
    <property type="molecule type" value="Genomic_DNA"/>
</dbReference>
<evidence type="ECO:0000256" key="2">
    <source>
        <dbReference type="SAM" id="SignalP"/>
    </source>
</evidence>
<dbReference type="AlphaFoldDB" id="A0A0J9XB90"/>
<dbReference type="OrthoDB" id="2142503at2759"/>
<feature type="signal peptide" evidence="2">
    <location>
        <begin position="1"/>
        <end position="19"/>
    </location>
</feature>
<comment type="caution">
    <text evidence="3">The sequence shown here is derived from an EMBL/GenBank/DDBJ whole genome shotgun (WGS) entry which is preliminary data.</text>
</comment>
<dbReference type="Proteomes" id="UP000242525">
    <property type="component" value="Unassembled WGS sequence"/>
</dbReference>
<proteinExistence type="predicted"/>
<dbReference type="PANTHER" id="PTHR36854">
    <property type="entry name" value="CHROMOSOME 9, WHOLE GENOME SHOTGUN SEQUENCE"/>
    <property type="match status" value="1"/>
</dbReference>
<accession>A0A0J9XB90</accession>
<keyword evidence="4" id="KW-1185">Reference proteome</keyword>
<organism evidence="3 4">
    <name type="scientific">Geotrichum candidum</name>
    <name type="common">Oospora lactis</name>
    <name type="synonym">Dipodascus geotrichum</name>
    <dbReference type="NCBI Taxonomy" id="1173061"/>
    <lineage>
        <taxon>Eukaryota</taxon>
        <taxon>Fungi</taxon>
        <taxon>Dikarya</taxon>
        <taxon>Ascomycota</taxon>
        <taxon>Saccharomycotina</taxon>
        <taxon>Dipodascomycetes</taxon>
        <taxon>Dipodascales</taxon>
        <taxon>Dipodascaceae</taxon>
        <taxon>Geotrichum</taxon>
    </lineage>
</organism>
<feature type="transmembrane region" description="Helical" evidence="1">
    <location>
        <begin position="88"/>
        <end position="110"/>
    </location>
</feature>
<name>A0A0J9XB90_GEOCN</name>
<evidence type="ECO:0000256" key="1">
    <source>
        <dbReference type="SAM" id="Phobius"/>
    </source>
</evidence>
<dbReference type="PANTHER" id="PTHR36854:SF1">
    <property type="entry name" value="TRANSMEMBRANE PROTEIN"/>
    <property type="match status" value="1"/>
</dbReference>
<keyword evidence="2" id="KW-0732">Signal</keyword>
<gene>
    <name evidence="3" type="ORF">BN980_GECA07s05081g</name>
</gene>
<feature type="chain" id="PRO_5005325815" evidence="2">
    <location>
        <begin position="20"/>
        <end position="118"/>
    </location>
</feature>